<evidence type="ECO:0000256" key="2">
    <source>
        <dbReference type="SAM" id="MobiDB-lite"/>
    </source>
</evidence>
<protein>
    <submittedName>
        <fullName evidence="3">Uncharacterized protein</fullName>
    </submittedName>
</protein>
<feature type="compositionally biased region" description="Polar residues" evidence="2">
    <location>
        <begin position="353"/>
        <end position="367"/>
    </location>
</feature>
<dbReference type="Proteomes" id="UP001620645">
    <property type="component" value="Unassembled WGS sequence"/>
</dbReference>
<dbReference type="Pfam" id="PF10046">
    <property type="entry name" value="BLOC1_2"/>
    <property type="match status" value="1"/>
</dbReference>
<feature type="compositionally biased region" description="Polar residues" evidence="2">
    <location>
        <begin position="773"/>
        <end position="791"/>
    </location>
</feature>
<feature type="region of interest" description="Disordered" evidence="2">
    <location>
        <begin position="773"/>
        <end position="793"/>
    </location>
</feature>
<sequence>MAPKIGLCSDGFGITEALAIHMLRSTCFFDNSHIELISDQEGANCCDATVGFGSADLENNRFSNDSPDIEYTLEKLARLEGYSVKLTSTGQVYANFGHQLIQQLGDERGKRRGRNSLSRDFRKLYEYIIEVVDSWYWEIPLQYAMPEKTQLLAFLDDLQNKMDFEWSDKRETDFVNFVEQCVAEVGRKFDQICRWYMDSYLPAFDYIADTLKKANEFGFLFFDFNFSKVTLDDLLIRAGNNLRLPRLLIRPTLNKFRIDCVRMVKPILYFPREWVGRSDHVTETLDIEHIDYISSDRTYAIAQTLKAAEQLAFHLLAHAEKNSNIVTSQECWLTSTNEGKKVIHSARSLPGTRKNSTSRNLQNNVTDNENEQSEEEEERSKREKAAMELKALAGIETTNNDKEAKTEEQRDDEQMQRKETPCKGTENEGKRPPNCSEDKENNSPVLLLDFDDRSSAPGGSSSEERRTEENARKMNAANGEKQKVVPSSSSSFISFSSESPAVNCNQQMNNNTSAPPPQQNQNSLSRTLNGTLANLEESEMGLLVERVFNAKRTILEVPTDSFTLSHVLGAAFVSLAIGTANQDLKIRGLTETRSVGCLIRLGPGIYEYDDGDHQFTGSHMVSLFSLDLSTDILDKRLTIAGLCYAFYAKKAIVRIASNGSPEGLSVLLKNGADRRKLTLIFRRVYRRLVLPVDEWVSECLTQPQSLSLSTRESALLKNALSDVIGVANGDKMKLSPEERLVAFRVALHICTQFINDLVRMATLRLMEINERTSTGSECPLSPTTNPTTADASTDEVKRLAQIASDRLYSYVQGQIQGTVDDYKLLEGMNEATAQRYSDMGQVTSVISERLAQLQLKYEELRPFLEQIDEIDEASRRMESAVTALETYISALETKLKNFSHQNPTR</sequence>
<organism evidence="3 4">
    <name type="scientific">Heterodera schachtii</name>
    <name type="common">Sugarbeet cyst nematode worm</name>
    <name type="synonym">Tylenchus schachtii</name>
    <dbReference type="NCBI Taxonomy" id="97005"/>
    <lineage>
        <taxon>Eukaryota</taxon>
        <taxon>Metazoa</taxon>
        <taxon>Ecdysozoa</taxon>
        <taxon>Nematoda</taxon>
        <taxon>Chromadorea</taxon>
        <taxon>Rhabditida</taxon>
        <taxon>Tylenchina</taxon>
        <taxon>Tylenchomorpha</taxon>
        <taxon>Tylenchoidea</taxon>
        <taxon>Heteroderidae</taxon>
        <taxon>Heteroderinae</taxon>
        <taxon>Heterodera</taxon>
    </lineage>
</organism>
<evidence type="ECO:0000313" key="4">
    <source>
        <dbReference type="Proteomes" id="UP001620645"/>
    </source>
</evidence>
<dbReference type="Pfam" id="PF03690">
    <property type="entry name" value="MYG1_exonuc"/>
    <property type="match status" value="1"/>
</dbReference>
<gene>
    <name evidence="3" type="ORF">niasHS_011091</name>
</gene>
<feature type="compositionally biased region" description="Basic and acidic residues" evidence="2">
    <location>
        <begin position="462"/>
        <end position="472"/>
    </location>
</feature>
<dbReference type="EMBL" id="JBICCN010000254">
    <property type="protein sequence ID" value="KAL3083289.1"/>
    <property type="molecule type" value="Genomic_DNA"/>
</dbReference>
<feature type="region of interest" description="Disordered" evidence="2">
    <location>
        <begin position="343"/>
        <end position="525"/>
    </location>
</feature>
<name>A0ABD2ITG6_HETSC</name>
<feature type="compositionally biased region" description="Basic and acidic residues" evidence="2">
    <location>
        <begin position="399"/>
        <end position="441"/>
    </location>
</feature>
<evidence type="ECO:0000256" key="1">
    <source>
        <dbReference type="ARBA" id="ARBA00008468"/>
    </source>
</evidence>
<comment type="similarity">
    <text evidence="1">Belongs to the BLOC1S2 family.</text>
</comment>
<feature type="compositionally biased region" description="Basic and acidic residues" evidence="2">
    <location>
        <begin position="378"/>
        <end position="387"/>
    </location>
</feature>
<feature type="compositionally biased region" description="Polar residues" evidence="2">
    <location>
        <begin position="500"/>
        <end position="525"/>
    </location>
</feature>
<dbReference type="InterPro" id="IPR003226">
    <property type="entry name" value="MYG1_exonuclease"/>
</dbReference>
<comment type="caution">
    <text evidence="3">The sequence shown here is derived from an EMBL/GenBank/DDBJ whole genome shotgun (WGS) entry which is preliminary data.</text>
</comment>
<dbReference type="AlphaFoldDB" id="A0ABD2ITG6"/>
<proteinExistence type="inferred from homology"/>
<evidence type="ECO:0000313" key="3">
    <source>
        <dbReference type="EMBL" id="KAL3083289.1"/>
    </source>
</evidence>
<dbReference type="PANTHER" id="PTHR46479">
    <property type="entry name" value="BIOGENESIS OF LYSOSOME-RELATED ORGANELLES COMPLEX 1 SUBUNIT 2"/>
    <property type="match status" value="1"/>
</dbReference>
<reference evidence="3 4" key="1">
    <citation type="submission" date="2024-10" db="EMBL/GenBank/DDBJ databases">
        <authorList>
            <person name="Kim D."/>
        </authorList>
    </citation>
    <scope>NUCLEOTIDE SEQUENCE [LARGE SCALE GENOMIC DNA]</scope>
    <source>
        <strain evidence="3">Taebaek</strain>
    </source>
</reference>
<dbReference type="PANTHER" id="PTHR46479:SF1">
    <property type="entry name" value="BIOGENESIS OF LYSOSOME-RELATED ORGANELLES COMPLEX 1 SUBUNIT 2"/>
    <property type="match status" value="1"/>
</dbReference>
<accession>A0ABD2ITG6</accession>
<feature type="compositionally biased region" description="Acidic residues" evidence="2">
    <location>
        <begin position="368"/>
        <end position="377"/>
    </location>
</feature>
<feature type="compositionally biased region" description="Low complexity" evidence="2">
    <location>
        <begin position="487"/>
        <end position="499"/>
    </location>
</feature>
<keyword evidence="4" id="KW-1185">Reference proteome</keyword>
<dbReference type="InterPro" id="IPR019269">
    <property type="entry name" value="BLOC1_su2"/>
</dbReference>